<proteinExistence type="predicted"/>
<dbReference type="Proteomes" id="UP000192578">
    <property type="component" value="Unassembled WGS sequence"/>
</dbReference>
<feature type="region of interest" description="Disordered" evidence="1">
    <location>
        <begin position="118"/>
        <end position="157"/>
    </location>
</feature>
<dbReference type="EMBL" id="MTYJ01000218">
    <property type="protein sequence ID" value="OWA51226.1"/>
    <property type="molecule type" value="Genomic_DNA"/>
</dbReference>
<name>A0A9X6NEG5_HYPEX</name>
<sequence length="237" mass="26137">MFRHNERTVGADVLSEQSRTEISTIKCLLQKVHMEVEADLQNREEAVGQLREANRLMQVVSQAILQSETDFAPPTAVDHNKSTSHLKRAKLEHFYELSDARQTTKSISQTLPDLSASTQTALSESRYELPKTQTKRTKSKSTFIGRHASLPPQPRQRTKLEGHFGVPDIAPVIQASPSVGSVIASPISTSTLSSHPLTKRRLDQHPLSYSVGDVESSKEPIYPAMSAAKVNGEESIA</sequence>
<evidence type="ECO:0000313" key="3">
    <source>
        <dbReference type="Proteomes" id="UP000192578"/>
    </source>
</evidence>
<accession>A0A9X6NEG5</accession>
<gene>
    <name evidence="2" type="ORF">BV898_15720</name>
</gene>
<comment type="caution">
    <text evidence="2">The sequence shown here is derived from an EMBL/GenBank/DDBJ whole genome shotgun (WGS) entry which is preliminary data.</text>
</comment>
<protein>
    <submittedName>
        <fullName evidence="2">Uncharacterized protein</fullName>
    </submittedName>
</protein>
<dbReference type="AlphaFoldDB" id="A0A9X6NEG5"/>
<keyword evidence="3" id="KW-1185">Reference proteome</keyword>
<evidence type="ECO:0000256" key="1">
    <source>
        <dbReference type="SAM" id="MobiDB-lite"/>
    </source>
</evidence>
<evidence type="ECO:0000313" key="2">
    <source>
        <dbReference type="EMBL" id="OWA51226.1"/>
    </source>
</evidence>
<reference evidence="3" key="1">
    <citation type="submission" date="2017-01" db="EMBL/GenBank/DDBJ databases">
        <title>Comparative genomics of anhydrobiosis in the tardigrade Hypsibius dujardini.</title>
        <authorList>
            <person name="Yoshida Y."/>
            <person name="Koutsovoulos G."/>
            <person name="Laetsch D."/>
            <person name="Stevens L."/>
            <person name="Kumar S."/>
            <person name="Horikawa D."/>
            <person name="Ishino K."/>
            <person name="Komine S."/>
            <person name="Tomita M."/>
            <person name="Blaxter M."/>
            <person name="Arakawa K."/>
        </authorList>
    </citation>
    <scope>NUCLEOTIDE SEQUENCE [LARGE SCALE GENOMIC DNA]</scope>
    <source>
        <strain evidence="3">Z151</strain>
    </source>
</reference>
<organism evidence="2 3">
    <name type="scientific">Hypsibius exemplaris</name>
    <name type="common">Freshwater tardigrade</name>
    <dbReference type="NCBI Taxonomy" id="2072580"/>
    <lineage>
        <taxon>Eukaryota</taxon>
        <taxon>Metazoa</taxon>
        <taxon>Ecdysozoa</taxon>
        <taxon>Tardigrada</taxon>
        <taxon>Eutardigrada</taxon>
        <taxon>Parachela</taxon>
        <taxon>Hypsibioidea</taxon>
        <taxon>Hypsibiidae</taxon>
        <taxon>Hypsibius</taxon>
    </lineage>
</organism>